<evidence type="ECO:0000313" key="2">
    <source>
        <dbReference type="EMBL" id="KZV52013.1"/>
    </source>
</evidence>
<name>A0A2Z7CYW9_9LAMI</name>
<dbReference type="EMBL" id="KQ991351">
    <property type="protein sequence ID" value="KZV52013.1"/>
    <property type="molecule type" value="Genomic_DNA"/>
</dbReference>
<accession>A0A2Z7CYW9</accession>
<dbReference type="AlphaFoldDB" id="A0A2Z7CYW9"/>
<dbReference type="Proteomes" id="UP000250235">
    <property type="component" value="Unassembled WGS sequence"/>
</dbReference>
<keyword evidence="3" id="KW-1185">Reference proteome</keyword>
<gene>
    <name evidence="2" type="ORF">F511_10233</name>
</gene>
<evidence type="ECO:0008006" key="4">
    <source>
        <dbReference type="Google" id="ProtNLM"/>
    </source>
</evidence>
<evidence type="ECO:0000313" key="3">
    <source>
        <dbReference type="Proteomes" id="UP000250235"/>
    </source>
</evidence>
<feature type="compositionally biased region" description="Basic and acidic residues" evidence="1">
    <location>
        <begin position="215"/>
        <end position="228"/>
    </location>
</feature>
<feature type="region of interest" description="Disordered" evidence="1">
    <location>
        <begin position="215"/>
        <end position="237"/>
    </location>
</feature>
<proteinExistence type="predicted"/>
<organism evidence="2 3">
    <name type="scientific">Dorcoceras hygrometricum</name>
    <dbReference type="NCBI Taxonomy" id="472368"/>
    <lineage>
        <taxon>Eukaryota</taxon>
        <taxon>Viridiplantae</taxon>
        <taxon>Streptophyta</taxon>
        <taxon>Embryophyta</taxon>
        <taxon>Tracheophyta</taxon>
        <taxon>Spermatophyta</taxon>
        <taxon>Magnoliopsida</taxon>
        <taxon>eudicotyledons</taxon>
        <taxon>Gunneridae</taxon>
        <taxon>Pentapetalae</taxon>
        <taxon>asterids</taxon>
        <taxon>lamiids</taxon>
        <taxon>Lamiales</taxon>
        <taxon>Gesneriaceae</taxon>
        <taxon>Didymocarpoideae</taxon>
        <taxon>Trichosporeae</taxon>
        <taxon>Loxocarpinae</taxon>
        <taxon>Dorcoceras</taxon>
    </lineage>
</organism>
<reference evidence="2 3" key="1">
    <citation type="journal article" date="2015" name="Proc. Natl. Acad. Sci. U.S.A.">
        <title>The resurrection genome of Boea hygrometrica: A blueprint for survival of dehydration.</title>
        <authorList>
            <person name="Xiao L."/>
            <person name="Yang G."/>
            <person name="Zhang L."/>
            <person name="Yang X."/>
            <person name="Zhao S."/>
            <person name="Ji Z."/>
            <person name="Zhou Q."/>
            <person name="Hu M."/>
            <person name="Wang Y."/>
            <person name="Chen M."/>
            <person name="Xu Y."/>
            <person name="Jin H."/>
            <person name="Xiao X."/>
            <person name="Hu G."/>
            <person name="Bao F."/>
            <person name="Hu Y."/>
            <person name="Wan P."/>
            <person name="Li L."/>
            <person name="Deng X."/>
            <person name="Kuang T."/>
            <person name="Xiang C."/>
            <person name="Zhu J.K."/>
            <person name="Oliver M.J."/>
            <person name="He Y."/>
        </authorList>
    </citation>
    <scope>NUCLEOTIDE SEQUENCE [LARGE SCALE GENOMIC DNA]</scope>
    <source>
        <strain evidence="3">cv. XS01</strain>
    </source>
</reference>
<sequence length="403" mass="44083">MADDGMVKMFRSLKEWIHVFLGVSNYENALQKFFENGVFMNGEIMSTIFGISGHSKEVFAKFFKLPSEGILGFSNLPAKAMAYMSETFFATGAPFRPLSKKNDMKVDYRLLNDIVAKSLTAKAGSFDAVTTERLNIMVAISTGIKVNWAHVLFTILTDWQAVLWHPIEFAVGKTGLRGSWGIRGSPSPQSVEHQVCSHLQAKNLASVKLEGATKHIGEKATGDAEPKKKTALPKSKRPVEEIPIQPAQMRPVASSDSAERPLETLAMTRPEVTLPETQEVQAHISYSWWSSSGSIPEGPEEEAAHAAQMGSIAGGEDILEAAGNADDGGRVDTKATRADDSLIRRTDLWIGVVIDIDAKGKELLEEFERPSKQSYSNKIISACNGSRADQVGVEQEKSILVQE</sequence>
<evidence type="ECO:0000256" key="1">
    <source>
        <dbReference type="SAM" id="MobiDB-lite"/>
    </source>
</evidence>
<protein>
    <recommendedName>
        <fullName evidence="4">Delphilin-like</fullName>
    </recommendedName>
</protein>